<dbReference type="Pfam" id="PF04610">
    <property type="entry name" value="TrbL"/>
    <property type="match status" value="1"/>
</dbReference>
<accession>A0A5M3XML3</accession>
<keyword evidence="1 5" id="KW-0812">Transmembrane</keyword>
<feature type="region of interest" description="Disordered" evidence="4">
    <location>
        <begin position="553"/>
        <end position="766"/>
    </location>
</feature>
<evidence type="ECO:0000256" key="5">
    <source>
        <dbReference type="SAM" id="Phobius"/>
    </source>
</evidence>
<evidence type="ECO:0000313" key="8">
    <source>
        <dbReference type="Proteomes" id="UP000377595"/>
    </source>
</evidence>
<evidence type="ECO:0000256" key="2">
    <source>
        <dbReference type="ARBA" id="ARBA00022989"/>
    </source>
</evidence>
<evidence type="ECO:0000313" key="7">
    <source>
        <dbReference type="EMBL" id="GES22142.1"/>
    </source>
</evidence>
<evidence type="ECO:0000256" key="3">
    <source>
        <dbReference type="ARBA" id="ARBA00023136"/>
    </source>
</evidence>
<dbReference type="EMBL" id="BLAF01000028">
    <property type="protein sequence ID" value="GES22142.1"/>
    <property type="molecule type" value="Genomic_DNA"/>
</dbReference>
<dbReference type="RefSeq" id="WP_155347097.1">
    <property type="nucleotide sequence ID" value="NZ_BAAAHM010000016.1"/>
</dbReference>
<keyword evidence="3 5" id="KW-0472">Membrane</keyword>
<feature type="transmembrane region" description="Helical" evidence="5">
    <location>
        <begin position="426"/>
        <end position="447"/>
    </location>
</feature>
<feature type="compositionally biased region" description="Basic and acidic residues" evidence="4">
    <location>
        <begin position="695"/>
        <end position="716"/>
    </location>
</feature>
<organism evidence="7 8">
    <name type="scientific">Acrocarpospora pleiomorpha</name>
    <dbReference type="NCBI Taxonomy" id="90975"/>
    <lineage>
        <taxon>Bacteria</taxon>
        <taxon>Bacillati</taxon>
        <taxon>Actinomycetota</taxon>
        <taxon>Actinomycetes</taxon>
        <taxon>Streptosporangiales</taxon>
        <taxon>Streptosporangiaceae</taxon>
        <taxon>Acrocarpospora</taxon>
    </lineage>
</organism>
<feature type="transmembrane region" description="Helical" evidence="5">
    <location>
        <begin position="385"/>
        <end position="406"/>
    </location>
</feature>
<keyword evidence="2 5" id="KW-1133">Transmembrane helix</keyword>
<comment type="caution">
    <text evidence="7">The sequence shown here is derived from an EMBL/GenBank/DDBJ whole genome shotgun (WGS) entry which is preliminary data.</text>
</comment>
<keyword evidence="8" id="KW-1185">Reference proteome</keyword>
<feature type="compositionally biased region" description="Gly residues" evidence="4">
    <location>
        <begin position="634"/>
        <end position="644"/>
    </location>
</feature>
<feature type="signal peptide" evidence="6">
    <location>
        <begin position="1"/>
        <end position="31"/>
    </location>
</feature>
<name>A0A5M3XML3_9ACTN</name>
<gene>
    <name evidence="7" type="ORF">Aple_050390</name>
</gene>
<feature type="transmembrane region" description="Helical" evidence="5">
    <location>
        <begin position="360"/>
        <end position="379"/>
    </location>
</feature>
<evidence type="ECO:0000256" key="1">
    <source>
        <dbReference type="ARBA" id="ARBA00022692"/>
    </source>
</evidence>
<feature type="compositionally biased region" description="Low complexity" evidence="4">
    <location>
        <begin position="616"/>
        <end position="633"/>
    </location>
</feature>
<dbReference type="OrthoDB" id="3903435at2"/>
<dbReference type="InterPro" id="IPR007688">
    <property type="entry name" value="Conjugal_tfr_TrbL/VirB6"/>
</dbReference>
<dbReference type="GO" id="GO:0030255">
    <property type="term" value="P:protein secretion by the type IV secretion system"/>
    <property type="evidence" value="ECO:0007669"/>
    <property type="project" value="InterPro"/>
</dbReference>
<reference evidence="7 8" key="1">
    <citation type="submission" date="2019-10" db="EMBL/GenBank/DDBJ databases">
        <title>Whole genome shotgun sequence of Acrocarpospora pleiomorpha NBRC 16267.</title>
        <authorList>
            <person name="Ichikawa N."/>
            <person name="Kimura A."/>
            <person name="Kitahashi Y."/>
            <person name="Komaki H."/>
            <person name="Oguchi A."/>
        </authorList>
    </citation>
    <scope>NUCLEOTIDE SEQUENCE [LARGE SCALE GENOMIC DNA]</scope>
    <source>
        <strain evidence="7 8">NBRC 16267</strain>
    </source>
</reference>
<feature type="transmembrane region" description="Helical" evidence="5">
    <location>
        <begin position="163"/>
        <end position="184"/>
    </location>
</feature>
<protein>
    <recommendedName>
        <fullName evidence="9">TrbL/VirB6 plasmid conjugal transfer protein</fullName>
    </recommendedName>
</protein>
<sequence>MRFVRRLALVLVAVVTVLSLPLVFASSTASADGICDLSSSLAPEMVGGGVDGLVKPPPPDTGDTGAAAGAGVGAGTPVEVAPDQQLTNYARYGMAGQFWHTYGLGCSDVAAVLGNAWANTIFSWAKAVDRLTITTYEAAATEGPLLPIKNVVDDMVVNLADAMYWPFLRPIVIIAAIWLAWYGLLRKRATTTYEGVIWMVLAVTVATWFFSRPQDLTGVGKTITDKTSEIVNSAFSGLPGAGGASCLPAQGAEGTRAANGGYGQPGTPGVAQNADALWSTLVCKPWLMGEFGTADPNAPIVATFGPKTLEIQSIDVAEQQARQAPASEAHQQRFEEEVAKPLEATPQFFLFQGKDWTSRLSVAIGAFIAAMVAGVLIFLVSVSLLVLKIGFLLLLILGPVFLLIGVHPGAGRIIAMRWVEMLVGTLLRQAVLALVLGVLVYGYALIISTPLPWGMQIMFMALLTLAVFFYRRPFQHLFSTMGGHNLTTRMLGEAASSPILQRSSVVLPPVASARIGRWGLRKAEPVIGAASMAAGAGAGAAAATTVAQGKVRGEEQAAGATGVRATGQPAPLETDARKKAGGVPAPRPGSAPPLNLRPPAGARPGATGPRRPGGPVPSSSGSVPSSGGSSSSGSSGGWFGGRSGGWASRPSSASRGGSRSSGGGLFGGGGSSRGSSSGGFFGGGGSLFGGGRRSARSESPRAERRSEPPRQPRAETPRSSQPPRAESPRQPRSDAPPLWLPSSRAKSARGGDNAPFWLRPPDRDKD</sequence>
<proteinExistence type="predicted"/>
<keyword evidence="6" id="KW-0732">Signal</keyword>
<feature type="transmembrane region" description="Helical" evidence="5">
    <location>
        <begin position="453"/>
        <end position="470"/>
    </location>
</feature>
<evidence type="ECO:0008006" key="9">
    <source>
        <dbReference type="Google" id="ProtNLM"/>
    </source>
</evidence>
<dbReference type="AlphaFoldDB" id="A0A5M3XML3"/>
<evidence type="ECO:0000256" key="6">
    <source>
        <dbReference type="SAM" id="SignalP"/>
    </source>
</evidence>
<evidence type="ECO:0000256" key="4">
    <source>
        <dbReference type="SAM" id="MobiDB-lite"/>
    </source>
</evidence>
<feature type="compositionally biased region" description="Low complexity" evidence="4">
    <location>
        <begin position="597"/>
        <end position="610"/>
    </location>
</feature>
<feature type="compositionally biased region" description="Gly residues" evidence="4">
    <location>
        <begin position="659"/>
        <end position="692"/>
    </location>
</feature>
<feature type="compositionally biased region" description="Low complexity" evidence="4">
    <location>
        <begin position="645"/>
        <end position="658"/>
    </location>
</feature>
<feature type="chain" id="PRO_5024436560" description="TrbL/VirB6 plasmid conjugal transfer protein" evidence="6">
    <location>
        <begin position="32"/>
        <end position="766"/>
    </location>
</feature>
<dbReference type="Proteomes" id="UP000377595">
    <property type="component" value="Unassembled WGS sequence"/>
</dbReference>